<keyword evidence="1" id="KW-0805">Transcription regulation</keyword>
<dbReference type="PROSITE" id="PS01124">
    <property type="entry name" value="HTH_ARAC_FAMILY_2"/>
    <property type="match status" value="1"/>
</dbReference>
<reference evidence="6" key="1">
    <citation type="submission" date="2020-05" db="EMBL/GenBank/DDBJ databases">
        <title>Identification of trans-AT polyketide cluster in two marine bacteria, producers of a novel glutaramide-containing polyketide sesbanimide D and analogs.</title>
        <authorList>
            <person name="Kacar D."/>
            <person name="Rodriguez P."/>
            <person name="Canedo L."/>
            <person name="Gonzalez E."/>
            <person name="Galan B."/>
            <person name="De La Calle F."/>
            <person name="Garcia J.L."/>
        </authorList>
    </citation>
    <scope>NUCLEOTIDE SEQUENCE</scope>
    <source>
        <strain evidence="6">PHM038</strain>
    </source>
</reference>
<dbReference type="SMART" id="SM00342">
    <property type="entry name" value="HTH_ARAC"/>
    <property type="match status" value="1"/>
</dbReference>
<sequence length="355" mass="40046">MAASGDIDLASSGRPGWNPFSKPHFVTSDYRIAQDHLEKSSKGLFQLSIPHNGLFHQYSSKARLLGESRVTVVNIDSEAGYRIDMNADPDLIYVQVLLKGSALYRQSTTRIEARSAQLVLQEARAITRKDWGGPTQLMAFRLSRRALERLAARTMGALGSRPLDFDTIQVIDLERVPTLWHHILMIYNDLLEPTPFLNGPSAEHAEQILLHLLLQSIPNSHSGMQFSAPAQSAAPYYVRRVEDFIRNHAREQIDIEDMIRAAGVSARSIYLGFRRFRDTTPMSYLKEVRLNLARRALLEAPENKAMPVTVIALDCGYANPSQFSRDYRNRFRETPTETARRASYFGATPRDETAG</sequence>
<feature type="domain" description="HTH araC/xylS-type" evidence="5">
    <location>
        <begin position="239"/>
        <end position="341"/>
    </location>
</feature>
<dbReference type="InterPro" id="IPR035418">
    <property type="entry name" value="AraC-bd_2"/>
</dbReference>
<evidence type="ECO:0000256" key="2">
    <source>
        <dbReference type="ARBA" id="ARBA00023125"/>
    </source>
</evidence>
<evidence type="ECO:0000256" key="1">
    <source>
        <dbReference type="ARBA" id="ARBA00023015"/>
    </source>
</evidence>
<evidence type="ECO:0000313" key="7">
    <source>
        <dbReference type="Proteomes" id="UP000598467"/>
    </source>
</evidence>
<dbReference type="InterPro" id="IPR018060">
    <property type="entry name" value="HTH_AraC"/>
</dbReference>
<dbReference type="RefSeq" id="WP_190290055.1">
    <property type="nucleotide sequence ID" value="NZ_JABFCZ010000004.1"/>
</dbReference>
<dbReference type="AlphaFoldDB" id="A0A926NXC2"/>
<dbReference type="InterPro" id="IPR009057">
    <property type="entry name" value="Homeodomain-like_sf"/>
</dbReference>
<protein>
    <submittedName>
        <fullName evidence="6">Helix-turn-helix transcriptional regulator</fullName>
    </submittedName>
</protein>
<dbReference type="Pfam" id="PF14525">
    <property type="entry name" value="AraC_binding_2"/>
    <property type="match status" value="1"/>
</dbReference>
<organism evidence="6 7">
    <name type="scientific">Roseibium aggregatum</name>
    <dbReference type="NCBI Taxonomy" id="187304"/>
    <lineage>
        <taxon>Bacteria</taxon>
        <taxon>Pseudomonadati</taxon>
        <taxon>Pseudomonadota</taxon>
        <taxon>Alphaproteobacteria</taxon>
        <taxon>Hyphomicrobiales</taxon>
        <taxon>Stappiaceae</taxon>
        <taxon>Roseibium</taxon>
    </lineage>
</organism>
<evidence type="ECO:0000256" key="3">
    <source>
        <dbReference type="ARBA" id="ARBA00023163"/>
    </source>
</evidence>
<dbReference type="Pfam" id="PF12833">
    <property type="entry name" value="HTH_18"/>
    <property type="match status" value="1"/>
</dbReference>
<accession>A0A926NXC2</accession>
<keyword evidence="3" id="KW-0804">Transcription</keyword>
<dbReference type="EMBL" id="JABFCZ010000004">
    <property type="protein sequence ID" value="MBD1545375.1"/>
    <property type="molecule type" value="Genomic_DNA"/>
</dbReference>
<dbReference type="SUPFAM" id="SSF46689">
    <property type="entry name" value="Homeodomain-like"/>
    <property type="match status" value="2"/>
</dbReference>
<evidence type="ECO:0000256" key="4">
    <source>
        <dbReference type="SAM" id="MobiDB-lite"/>
    </source>
</evidence>
<dbReference type="InterPro" id="IPR050204">
    <property type="entry name" value="AraC_XylS_family_regulators"/>
</dbReference>
<evidence type="ECO:0000313" key="6">
    <source>
        <dbReference type="EMBL" id="MBD1545375.1"/>
    </source>
</evidence>
<keyword evidence="2" id="KW-0238">DNA-binding</keyword>
<proteinExistence type="predicted"/>
<evidence type="ECO:0000259" key="5">
    <source>
        <dbReference type="PROSITE" id="PS01124"/>
    </source>
</evidence>
<dbReference type="GO" id="GO:0003700">
    <property type="term" value="F:DNA-binding transcription factor activity"/>
    <property type="evidence" value="ECO:0007669"/>
    <property type="project" value="InterPro"/>
</dbReference>
<dbReference type="PANTHER" id="PTHR46796">
    <property type="entry name" value="HTH-TYPE TRANSCRIPTIONAL ACTIVATOR RHAS-RELATED"/>
    <property type="match status" value="1"/>
</dbReference>
<comment type="caution">
    <text evidence="6">The sequence shown here is derived from an EMBL/GenBank/DDBJ whole genome shotgun (WGS) entry which is preliminary data.</text>
</comment>
<dbReference type="GO" id="GO:0043565">
    <property type="term" value="F:sequence-specific DNA binding"/>
    <property type="evidence" value="ECO:0007669"/>
    <property type="project" value="InterPro"/>
</dbReference>
<name>A0A926NXC2_9HYPH</name>
<dbReference type="Proteomes" id="UP000598467">
    <property type="component" value="Unassembled WGS sequence"/>
</dbReference>
<dbReference type="PANTHER" id="PTHR46796:SF6">
    <property type="entry name" value="ARAC SUBFAMILY"/>
    <property type="match status" value="1"/>
</dbReference>
<gene>
    <name evidence="6" type="ORF">HK439_03825</name>
</gene>
<dbReference type="Gene3D" id="1.10.10.60">
    <property type="entry name" value="Homeodomain-like"/>
    <property type="match status" value="1"/>
</dbReference>
<feature type="region of interest" description="Disordered" evidence="4">
    <location>
        <begin position="333"/>
        <end position="355"/>
    </location>
</feature>